<feature type="region of interest" description="Disordered" evidence="1">
    <location>
        <begin position="125"/>
        <end position="179"/>
    </location>
</feature>
<gene>
    <name evidence="3" type="ORF">LCGC14_1408830</name>
</gene>
<name>A0A0F9JV60_9ZZZZ</name>
<feature type="compositionally biased region" description="Basic and acidic residues" evidence="1">
    <location>
        <begin position="152"/>
        <end position="168"/>
    </location>
</feature>
<evidence type="ECO:0000313" key="3">
    <source>
        <dbReference type="EMBL" id="KKM73598.1"/>
    </source>
</evidence>
<organism evidence="3">
    <name type="scientific">marine sediment metagenome</name>
    <dbReference type="NCBI Taxonomy" id="412755"/>
    <lineage>
        <taxon>unclassified sequences</taxon>
        <taxon>metagenomes</taxon>
        <taxon>ecological metagenomes</taxon>
    </lineage>
</organism>
<dbReference type="InterPro" id="IPR013087">
    <property type="entry name" value="Znf_C2H2_type"/>
</dbReference>
<protein>
    <recommendedName>
        <fullName evidence="2">C2H2-type domain-containing protein</fullName>
    </recommendedName>
</protein>
<dbReference type="SUPFAM" id="SSF57667">
    <property type="entry name" value="beta-beta-alpha zinc fingers"/>
    <property type="match status" value="1"/>
</dbReference>
<accession>A0A0F9JV60</accession>
<dbReference type="Gene3D" id="3.30.160.60">
    <property type="entry name" value="Classic Zinc Finger"/>
    <property type="match status" value="1"/>
</dbReference>
<dbReference type="InterPro" id="IPR036236">
    <property type="entry name" value="Znf_C2H2_sf"/>
</dbReference>
<comment type="caution">
    <text evidence="3">The sequence shown here is derived from an EMBL/GenBank/DDBJ whole genome shotgun (WGS) entry which is preliminary data.</text>
</comment>
<evidence type="ECO:0000259" key="2">
    <source>
        <dbReference type="PROSITE" id="PS50157"/>
    </source>
</evidence>
<evidence type="ECO:0000256" key="1">
    <source>
        <dbReference type="SAM" id="MobiDB-lite"/>
    </source>
</evidence>
<proteinExistence type="predicted"/>
<dbReference type="PROSITE" id="PS50157">
    <property type="entry name" value="ZINC_FINGER_C2H2_2"/>
    <property type="match status" value="1"/>
</dbReference>
<dbReference type="PROSITE" id="PS00028">
    <property type="entry name" value="ZINC_FINGER_C2H2_1"/>
    <property type="match status" value="1"/>
</dbReference>
<feature type="domain" description="C2H2-type" evidence="2">
    <location>
        <begin position="187"/>
        <end position="215"/>
    </location>
</feature>
<reference evidence="3" key="1">
    <citation type="journal article" date="2015" name="Nature">
        <title>Complex archaea that bridge the gap between prokaryotes and eukaryotes.</title>
        <authorList>
            <person name="Spang A."/>
            <person name="Saw J.H."/>
            <person name="Jorgensen S.L."/>
            <person name="Zaremba-Niedzwiedzka K."/>
            <person name="Martijn J."/>
            <person name="Lind A.E."/>
            <person name="van Eijk R."/>
            <person name="Schleper C."/>
            <person name="Guy L."/>
            <person name="Ettema T.J."/>
        </authorList>
    </citation>
    <scope>NUCLEOTIDE SEQUENCE</scope>
</reference>
<dbReference type="EMBL" id="LAZR01009278">
    <property type="protein sequence ID" value="KKM73598.1"/>
    <property type="molecule type" value="Genomic_DNA"/>
</dbReference>
<sequence>MSYPNNKSKEFKADRFKQYLITRSVSAKMAADLCLAGKIELKEIPIYTDKFTLLHFGQIQVEPEVDREILRISALDKKRREDEKIRLESQPGAIKSRFTPEVNSHISDHAPILCETCGHGKEGTDECSDKGMTECSDYNPSSPEPTDEDAEAELKRKEYEDEQQRAEDEANDIAKPVSYHGEKPEKYKCGICAKTYKNKTNCITHIKKKHSEEKK</sequence>
<dbReference type="AlphaFoldDB" id="A0A0F9JV60"/>